<evidence type="ECO:0000256" key="3">
    <source>
        <dbReference type="ARBA" id="ARBA00022475"/>
    </source>
</evidence>
<evidence type="ECO:0000256" key="6">
    <source>
        <dbReference type="ARBA" id="ARBA00022692"/>
    </source>
</evidence>
<keyword evidence="4" id="KW-0488">Methylation</keyword>
<comment type="caution">
    <text evidence="13">The sequence shown here is derived from an EMBL/GenBank/DDBJ whole genome shotgun (WGS) entry which is preliminary data.</text>
</comment>
<evidence type="ECO:0000256" key="1">
    <source>
        <dbReference type="ARBA" id="ARBA00004377"/>
    </source>
</evidence>
<dbReference type="Gene3D" id="3.55.40.10">
    <property type="entry name" value="minor pseudopilin epsh domain"/>
    <property type="match status" value="1"/>
</dbReference>
<name>A0A558D760_9GAMM</name>
<comment type="subcellular location">
    <subcellularLocation>
        <location evidence="1">Cell inner membrane</location>
        <topology evidence="1">Single-pass membrane protein</topology>
    </subcellularLocation>
</comment>
<keyword evidence="5" id="KW-0997">Cell inner membrane</keyword>
<dbReference type="EMBL" id="VMRY01000017">
    <property type="protein sequence ID" value="TVT56862.1"/>
    <property type="molecule type" value="Genomic_DNA"/>
</dbReference>
<feature type="domain" description="General secretion pathway GspH" evidence="12">
    <location>
        <begin position="50"/>
        <end position="168"/>
    </location>
</feature>
<evidence type="ECO:0000256" key="10">
    <source>
        <dbReference type="ARBA" id="ARBA00030775"/>
    </source>
</evidence>
<evidence type="ECO:0000313" key="13">
    <source>
        <dbReference type="EMBL" id="TVT56862.1"/>
    </source>
</evidence>
<gene>
    <name evidence="13" type="ORF">FHK82_06525</name>
</gene>
<dbReference type="GO" id="GO:0015628">
    <property type="term" value="P:protein secretion by the type II secretion system"/>
    <property type="evidence" value="ECO:0007669"/>
    <property type="project" value="InterPro"/>
</dbReference>
<evidence type="ECO:0000256" key="9">
    <source>
        <dbReference type="ARBA" id="ARBA00025772"/>
    </source>
</evidence>
<evidence type="ECO:0000256" key="5">
    <source>
        <dbReference type="ARBA" id="ARBA00022519"/>
    </source>
</evidence>
<keyword evidence="7 11" id="KW-1133">Transmembrane helix</keyword>
<keyword evidence="8 11" id="KW-0472">Membrane</keyword>
<evidence type="ECO:0000256" key="7">
    <source>
        <dbReference type="ARBA" id="ARBA00022989"/>
    </source>
</evidence>
<evidence type="ECO:0000259" key="12">
    <source>
        <dbReference type="Pfam" id="PF12019"/>
    </source>
</evidence>
<proteinExistence type="inferred from homology"/>
<reference evidence="13 14" key="1">
    <citation type="submission" date="2019-07" db="EMBL/GenBank/DDBJ databases">
        <title>The pathways for chlorine oxyanion respiration interact through the shared metabolite chlorate.</title>
        <authorList>
            <person name="Barnum T.P."/>
            <person name="Cheng Y."/>
            <person name="Hill K.A."/>
            <person name="Lucas L.N."/>
            <person name="Carlson H.K."/>
            <person name="Coates J.D."/>
        </authorList>
    </citation>
    <scope>NUCLEOTIDE SEQUENCE [LARGE SCALE GENOMIC DNA]</scope>
    <source>
        <strain evidence="13">BK-3</strain>
    </source>
</reference>
<dbReference type="InterPro" id="IPR022346">
    <property type="entry name" value="T2SS_GspH"/>
</dbReference>
<dbReference type="Pfam" id="PF07963">
    <property type="entry name" value="N_methyl"/>
    <property type="match status" value="1"/>
</dbReference>
<dbReference type="Pfam" id="PF12019">
    <property type="entry name" value="GspH"/>
    <property type="match status" value="1"/>
</dbReference>
<evidence type="ECO:0000256" key="11">
    <source>
        <dbReference type="SAM" id="Phobius"/>
    </source>
</evidence>
<evidence type="ECO:0000313" key="14">
    <source>
        <dbReference type="Proteomes" id="UP000317355"/>
    </source>
</evidence>
<dbReference type="SUPFAM" id="SSF54523">
    <property type="entry name" value="Pili subunits"/>
    <property type="match status" value="1"/>
</dbReference>
<evidence type="ECO:0000256" key="2">
    <source>
        <dbReference type="ARBA" id="ARBA00021549"/>
    </source>
</evidence>
<keyword evidence="6 11" id="KW-0812">Transmembrane</keyword>
<sequence>MKSHGIESASRCLGLTLIELLITLTIGSITLTLAVPAMGTLISHNARTSAINTVVTHIQLARSEAIKRGKQTILCPSNDGSTCLSSTRWNDGYILVVDENSNKRADAGDLVIQVFQGMDERIAINSTVGRKRILFNWLGMSPGYNLTLSFCDQQQVIEPKAIIVSNSGRPRLSDTRSDGSPITCS</sequence>
<dbReference type="Proteomes" id="UP000317355">
    <property type="component" value="Unassembled WGS sequence"/>
</dbReference>
<evidence type="ECO:0000256" key="4">
    <source>
        <dbReference type="ARBA" id="ARBA00022481"/>
    </source>
</evidence>
<evidence type="ECO:0000256" key="8">
    <source>
        <dbReference type="ARBA" id="ARBA00023136"/>
    </source>
</evidence>
<dbReference type="AlphaFoldDB" id="A0A558D760"/>
<comment type="similarity">
    <text evidence="9">Belongs to the GSP H family.</text>
</comment>
<keyword evidence="3" id="KW-1003">Cell membrane</keyword>
<dbReference type="InterPro" id="IPR012902">
    <property type="entry name" value="N_methyl_site"/>
</dbReference>
<dbReference type="NCBIfam" id="TIGR02532">
    <property type="entry name" value="IV_pilin_GFxxxE"/>
    <property type="match status" value="1"/>
</dbReference>
<organism evidence="13 14">
    <name type="scientific">Sedimenticola thiotaurini</name>
    <dbReference type="NCBI Taxonomy" id="1543721"/>
    <lineage>
        <taxon>Bacteria</taxon>
        <taxon>Pseudomonadati</taxon>
        <taxon>Pseudomonadota</taxon>
        <taxon>Gammaproteobacteria</taxon>
        <taxon>Chromatiales</taxon>
        <taxon>Sedimenticolaceae</taxon>
        <taxon>Sedimenticola</taxon>
    </lineage>
</organism>
<dbReference type="GO" id="GO:0015627">
    <property type="term" value="C:type II protein secretion system complex"/>
    <property type="evidence" value="ECO:0007669"/>
    <property type="project" value="InterPro"/>
</dbReference>
<dbReference type="GO" id="GO:0005886">
    <property type="term" value="C:plasma membrane"/>
    <property type="evidence" value="ECO:0007669"/>
    <property type="project" value="UniProtKB-SubCell"/>
</dbReference>
<accession>A0A558D760</accession>
<feature type="transmembrane region" description="Helical" evidence="11">
    <location>
        <begin position="12"/>
        <end position="35"/>
    </location>
</feature>
<protein>
    <recommendedName>
        <fullName evidence="2">Type II secretion system protein H</fullName>
    </recommendedName>
    <alternativeName>
        <fullName evidence="10">General secretion pathway protein H</fullName>
    </alternativeName>
</protein>
<dbReference type="InterPro" id="IPR045584">
    <property type="entry name" value="Pilin-like"/>
</dbReference>